<keyword evidence="1" id="KW-0812">Transmembrane</keyword>
<reference evidence="2" key="1">
    <citation type="submission" date="2023-07" db="EMBL/GenBank/DDBJ databases">
        <authorList>
            <person name="Pelsma A.J. K."/>
        </authorList>
    </citation>
    <scope>NUCLEOTIDE SEQUENCE</scope>
</reference>
<dbReference type="Gene3D" id="3.40.50.1110">
    <property type="entry name" value="SGNH hydrolase"/>
    <property type="match status" value="1"/>
</dbReference>
<gene>
    <name evidence="2" type="ORF">AMST5_00692</name>
</gene>
<feature type="transmembrane region" description="Helical" evidence="1">
    <location>
        <begin position="7"/>
        <end position="28"/>
    </location>
</feature>
<evidence type="ECO:0008006" key="3">
    <source>
        <dbReference type="Google" id="ProtNLM"/>
    </source>
</evidence>
<organism evidence="2">
    <name type="scientific">freshwater sediment metagenome</name>
    <dbReference type="NCBI Taxonomy" id="556182"/>
    <lineage>
        <taxon>unclassified sequences</taxon>
        <taxon>metagenomes</taxon>
        <taxon>ecological metagenomes</taxon>
    </lineage>
</organism>
<evidence type="ECO:0000313" key="2">
    <source>
        <dbReference type="EMBL" id="CAJ0853925.1"/>
    </source>
</evidence>
<dbReference type="InterPro" id="IPR036514">
    <property type="entry name" value="SGNH_hydro_sf"/>
</dbReference>
<evidence type="ECO:0000256" key="1">
    <source>
        <dbReference type="SAM" id="Phobius"/>
    </source>
</evidence>
<protein>
    <recommendedName>
        <fullName evidence="3">SGNH hydrolase-type esterase domain-containing protein</fullName>
    </recommendedName>
</protein>
<dbReference type="SUPFAM" id="SSF52266">
    <property type="entry name" value="SGNH hydrolase"/>
    <property type="match status" value="1"/>
</dbReference>
<dbReference type="AlphaFoldDB" id="A0AA48LY62"/>
<feature type="transmembrane region" description="Helical" evidence="1">
    <location>
        <begin position="34"/>
        <end position="53"/>
    </location>
</feature>
<dbReference type="EMBL" id="OY288114">
    <property type="protein sequence ID" value="CAJ0853925.1"/>
    <property type="molecule type" value="Genomic_DNA"/>
</dbReference>
<accession>A0AA48LY62</accession>
<sequence>MPDFKSHLKVAGAVVTAAVFAWLGYEYIQASRHLVLYEISLVFFLLAYFVIVLRGGWRDVALVCASLALGLVGIEVVLWRFNNSPTTFREKGMWGIKGELGLSPIRPGLIHEKKVAANGDVIFDVTYTIENDLSRKVASPRSAPLVAFFGDSFTYGAGVNDNDTLPQIFAEVTNGAYHVVNLGVSGYGPQQMLRALETDLYPVLKENPRLFVILSAPWHAFRTSCKADNAWFGPSYELESGVPVYKGSCASRQTTFRQALTTLLRWTEAYDYFIGRREKPVGPADMDLYVSILARSAEIAKQKYGVPTLVLYLPDDLANPRYQLGPGVDNAKLMSRLRDNGLYVMDLSVDLNGYPGHQLIIQGDGHPTGFLNRIWGERLRDFVADNFGAAAKAVGSK</sequence>
<keyword evidence="1" id="KW-1133">Transmembrane helix</keyword>
<proteinExistence type="predicted"/>
<feature type="transmembrane region" description="Helical" evidence="1">
    <location>
        <begin position="60"/>
        <end position="81"/>
    </location>
</feature>
<name>A0AA48LY62_9ZZZZ</name>
<keyword evidence="1" id="KW-0472">Membrane</keyword>